<dbReference type="GO" id="GO:0003910">
    <property type="term" value="F:DNA ligase (ATP) activity"/>
    <property type="evidence" value="ECO:0007669"/>
    <property type="project" value="UniProtKB-EC"/>
</dbReference>
<comment type="cofactor">
    <cofactor evidence="1">
        <name>Mg(2+)</name>
        <dbReference type="ChEBI" id="CHEBI:18420"/>
    </cofactor>
</comment>
<dbReference type="GO" id="GO:0003677">
    <property type="term" value="F:DNA binding"/>
    <property type="evidence" value="ECO:0007669"/>
    <property type="project" value="InterPro"/>
</dbReference>
<dbReference type="GO" id="GO:0006303">
    <property type="term" value="P:double-strand break repair via nonhomologous end joining"/>
    <property type="evidence" value="ECO:0007669"/>
    <property type="project" value="TreeGrafter"/>
</dbReference>
<feature type="domain" description="ATP-dependent DNA ligase family profile" evidence="20">
    <location>
        <begin position="339"/>
        <end position="468"/>
    </location>
</feature>
<evidence type="ECO:0000256" key="18">
    <source>
        <dbReference type="ARBA" id="ARBA00034003"/>
    </source>
</evidence>
<feature type="non-terminal residue" evidence="22">
    <location>
        <position position="1"/>
    </location>
</feature>
<keyword evidence="13" id="KW-0233">DNA recombination</keyword>
<dbReference type="GO" id="GO:0046872">
    <property type="term" value="F:metal ion binding"/>
    <property type="evidence" value="ECO:0007669"/>
    <property type="project" value="UniProtKB-KW"/>
</dbReference>
<evidence type="ECO:0000256" key="8">
    <source>
        <dbReference type="ARBA" id="ARBA00022737"/>
    </source>
</evidence>
<dbReference type="InterPro" id="IPR029710">
    <property type="entry name" value="LIG4"/>
</dbReference>
<accession>A0A023EZT1</accession>
<dbReference type="GO" id="GO:0005524">
    <property type="term" value="F:ATP binding"/>
    <property type="evidence" value="ECO:0007669"/>
    <property type="project" value="UniProtKB-KW"/>
</dbReference>
<dbReference type="CDD" id="cd07903">
    <property type="entry name" value="Adenylation_DNA_ligase_IV"/>
    <property type="match status" value="1"/>
</dbReference>
<dbReference type="SMART" id="SM00292">
    <property type="entry name" value="BRCT"/>
    <property type="match status" value="2"/>
</dbReference>
<evidence type="ECO:0000256" key="17">
    <source>
        <dbReference type="ARBA" id="ARBA00031942"/>
    </source>
</evidence>
<comment type="similarity">
    <text evidence="3 19">Belongs to the ATP-dependent DNA ligase family.</text>
</comment>
<feature type="domain" description="BRCT" evidence="21">
    <location>
        <begin position="768"/>
        <end position="865"/>
    </location>
</feature>
<evidence type="ECO:0000256" key="10">
    <source>
        <dbReference type="ARBA" id="ARBA00022763"/>
    </source>
</evidence>
<dbReference type="Gene3D" id="2.40.50.140">
    <property type="entry name" value="Nucleic acid-binding proteins"/>
    <property type="match status" value="1"/>
</dbReference>
<dbReference type="InterPro" id="IPR012309">
    <property type="entry name" value="DNA_ligase_ATP-dep_C"/>
</dbReference>
<dbReference type="Pfam" id="PF00533">
    <property type="entry name" value="BRCT"/>
    <property type="match status" value="1"/>
</dbReference>
<evidence type="ECO:0000256" key="6">
    <source>
        <dbReference type="ARBA" id="ARBA00022598"/>
    </source>
</evidence>
<dbReference type="Pfam" id="PF01068">
    <property type="entry name" value="DNA_ligase_A_M"/>
    <property type="match status" value="1"/>
</dbReference>
<dbReference type="PROSITE" id="PS00333">
    <property type="entry name" value="DNA_LIGASE_A2"/>
    <property type="match status" value="1"/>
</dbReference>
<dbReference type="GO" id="GO:0006310">
    <property type="term" value="P:DNA recombination"/>
    <property type="evidence" value="ECO:0007669"/>
    <property type="project" value="UniProtKB-KW"/>
</dbReference>
<dbReference type="EMBL" id="GBBI01003940">
    <property type="protein sequence ID" value="JAC14772.1"/>
    <property type="molecule type" value="mRNA"/>
</dbReference>
<evidence type="ECO:0000256" key="1">
    <source>
        <dbReference type="ARBA" id="ARBA00001946"/>
    </source>
</evidence>
<feature type="domain" description="BRCT" evidence="21">
    <location>
        <begin position="617"/>
        <end position="706"/>
    </location>
</feature>
<dbReference type="SUPFAM" id="SSF50249">
    <property type="entry name" value="Nucleic acid-binding proteins"/>
    <property type="match status" value="1"/>
</dbReference>
<evidence type="ECO:0000256" key="12">
    <source>
        <dbReference type="ARBA" id="ARBA00022842"/>
    </source>
</evidence>
<dbReference type="Gene3D" id="3.40.50.10190">
    <property type="entry name" value="BRCT domain"/>
    <property type="match status" value="2"/>
</dbReference>
<evidence type="ECO:0000256" key="3">
    <source>
        <dbReference type="ARBA" id="ARBA00007572"/>
    </source>
</evidence>
<dbReference type="Gene3D" id="1.10.3260.10">
    <property type="entry name" value="DNA ligase, ATP-dependent, N-terminal domain"/>
    <property type="match status" value="1"/>
</dbReference>
<dbReference type="EC" id="6.5.1.1" evidence="4"/>
<dbReference type="PANTHER" id="PTHR45997:SF1">
    <property type="entry name" value="DNA LIGASE 4"/>
    <property type="match status" value="1"/>
</dbReference>
<dbReference type="PROSITE" id="PS50160">
    <property type="entry name" value="DNA_LIGASE_A3"/>
    <property type="match status" value="1"/>
</dbReference>
<dbReference type="AlphaFoldDB" id="A0A023EZT1"/>
<dbReference type="InterPro" id="IPR044125">
    <property type="entry name" value="Adenylation_DNA_ligase_IV"/>
</dbReference>
<dbReference type="SUPFAM" id="SSF117018">
    <property type="entry name" value="ATP-dependent DNA ligase DNA-binding domain"/>
    <property type="match status" value="1"/>
</dbReference>
<evidence type="ECO:0000256" key="9">
    <source>
        <dbReference type="ARBA" id="ARBA00022741"/>
    </source>
</evidence>
<evidence type="ECO:0000256" key="19">
    <source>
        <dbReference type="RuleBase" id="RU004196"/>
    </source>
</evidence>
<dbReference type="GO" id="GO:0005958">
    <property type="term" value="C:DNA-dependent protein kinase-DNA ligase 4 complex"/>
    <property type="evidence" value="ECO:0007669"/>
    <property type="project" value="TreeGrafter"/>
</dbReference>
<dbReference type="InterPro" id="IPR000977">
    <property type="entry name" value="DNA_ligase_ATP-dep"/>
</dbReference>
<dbReference type="InterPro" id="IPR012308">
    <property type="entry name" value="DNA_ligase_ATP-dep_N"/>
</dbReference>
<keyword evidence="11" id="KW-0067">ATP-binding</keyword>
<name>A0A023EZT1_TRIIF</name>
<keyword evidence="9" id="KW-0547">Nucleotide-binding</keyword>
<dbReference type="InterPro" id="IPR016059">
    <property type="entry name" value="DNA_ligase_ATP-dep_CS"/>
</dbReference>
<evidence type="ECO:0000256" key="15">
    <source>
        <dbReference type="ARBA" id="ARBA00023242"/>
    </source>
</evidence>
<dbReference type="SUPFAM" id="SSF56091">
    <property type="entry name" value="DNA ligase/mRNA capping enzyme, catalytic domain"/>
    <property type="match status" value="1"/>
</dbReference>
<keyword evidence="7" id="KW-0479">Metal-binding</keyword>
<comment type="subcellular location">
    <subcellularLocation>
        <location evidence="2">Nucleus</location>
    </subcellularLocation>
</comment>
<dbReference type="CDD" id="cd07968">
    <property type="entry name" value="OBF_DNA_ligase_IV"/>
    <property type="match status" value="1"/>
</dbReference>
<evidence type="ECO:0000259" key="20">
    <source>
        <dbReference type="PROSITE" id="PS50160"/>
    </source>
</evidence>
<keyword evidence="14" id="KW-0234">DNA repair</keyword>
<dbReference type="InterPro" id="IPR001357">
    <property type="entry name" value="BRCT_dom"/>
</dbReference>
<keyword evidence="6 22" id="KW-0436">Ligase</keyword>
<keyword evidence="10" id="KW-0227">DNA damage</keyword>
<keyword evidence="8" id="KW-0677">Repeat</keyword>
<dbReference type="GO" id="GO:0071897">
    <property type="term" value="P:DNA biosynthetic process"/>
    <property type="evidence" value="ECO:0007669"/>
    <property type="project" value="InterPro"/>
</dbReference>
<dbReference type="Pfam" id="PF04679">
    <property type="entry name" value="DNA_ligase_A_C"/>
    <property type="match status" value="1"/>
</dbReference>
<organism evidence="22">
    <name type="scientific">Triatoma infestans</name>
    <name type="common">Assassin bug</name>
    <dbReference type="NCBI Taxonomy" id="30076"/>
    <lineage>
        <taxon>Eukaryota</taxon>
        <taxon>Metazoa</taxon>
        <taxon>Ecdysozoa</taxon>
        <taxon>Arthropoda</taxon>
        <taxon>Hexapoda</taxon>
        <taxon>Insecta</taxon>
        <taxon>Pterygota</taxon>
        <taxon>Neoptera</taxon>
        <taxon>Paraneoptera</taxon>
        <taxon>Hemiptera</taxon>
        <taxon>Heteroptera</taxon>
        <taxon>Panheteroptera</taxon>
        <taxon>Cimicomorpha</taxon>
        <taxon>Reduviidae</taxon>
        <taxon>Triatominae</taxon>
        <taxon>Triatoma</taxon>
    </lineage>
</organism>
<evidence type="ECO:0000256" key="7">
    <source>
        <dbReference type="ARBA" id="ARBA00022723"/>
    </source>
</evidence>
<dbReference type="GO" id="GO:0032807">
    <property type="term" value="C:DNA ligase IV complex"/>
    <property type="evidence" value="ECO:0007669"/>
    <property type="project" value="TreeGrafter"/>
</dbReference>
<evidence type="ECO:0000256" key="16">
    <source>
        <dbReference type="ARBA" id="ARBA00030676"/>
    </source>
</evidence>
<comment type="catalytic activity">
    <reaction evidence="18">
        <text>ATP + (deoxyribonucleotide)n-3'-hydroxyl + 5'-phospho-(deoxyribonucleotide)m = (deoxyribonucleotide)n+m + AMP + diphosphate.</text>
        <dbReference type="EC" id="6.5.1.1"/>
    </reaction>
</comment>
<protein>
    <recommendedName>
        <fullName evidence="5">DNA ligase 4</fullName>
        <ecNumber evidence="4">6.5.1.1</ecNumber>
    </recommendedName>
    <alternativeName>
        <fullName evidence="17">DNA ligase IV</fullName>
    </alternativeName>
    <alternativeName>
        <fullName evidence="16">Polydeoxyribonucleotide synthase [ATP] 4</fullName>
    </alternativeName>
</protein>
<dbReference type="PROSITE" id="PS50172">
    <property type="entry name" value="BRCT"/>
    <property type="match status" value="2"/>
</dbReference>
<keyword evidence="15" id="KW-0539">Nucleus</keyword>
<evidence type="ECO:0000256" key="4">
    <source>
        <dbReference type="ARBA" id="ARBA00012727"/>
    </source>
</evidence>
<dbReference type="InterPro" id="IPR012310">
    <property type="entry name" value="DNA_ligase_ATP-dep_cent"/>
</dbReference>
<dbReference type="Pfam" id="PF04675">
    <property type="entry name" value="DNA_ligase_A_N"/>
    <property type="match status" value="1"/>
</dbReference>
<evidence type="ECO:0000256" key="5">
    <source>
        <dbReference type="ARBA" id="ARBA00022073"/>
    </source>
</evidence>
<reference evidence="22" key="1">
    <citation type="journal article" date="2014" name="PLoS Negl. Trop. Dis.">
        <title>An updated insight into the Sialotranscriptome of Triatoma infestans: developmental stage and geographic variations.</title>
        <authorList>
            <person name="Schwarz A."/>
            <person name="Medrano-Mercado N."/>
            <person name="Schaub G.A."/>
            <person name="Struchiner C.J."/>
            <person name="Bargues M.D."/>
            <person name="Levy M.Z."/>
            <person name="Ribeiro J.M."/>
        </authorList>
    </citation>
    <scope>NUCLEOTIDE SEQUENCE</scope>
    <source>
        <strain evidence="22">Chile</strain>
        <tissue evidence="22">Salivary glands</tissue>
    </source>
</reference>
<dbReference type="GO" id="GO:0006297">
    <property type="term" value="P:nucleotide-excision repair, DNA gap filling"/>
    <property type="evidence" value="ECO:0007669"/>
    <property type="project" value="TreeGrafter"/>
</dbReference>
<evidence type="ECO:0000259" key="21">
    <source>
        <dbReference type="PROSITE" id="PS50172"/>
    </source>
</evidence>
<proteinExistence type="evidence at transcript level"/>
<dbReference type="NCBIfam" id="TIGR00574">
    <property type="entry name" value="dnl1"/>
    <property type="match status" value="1"/>
</dbReference>
<dbReference type="SUPFAM" id="SSF52113">
    <property type="entry name" value="BRCT domain"/>
    <property type="match status" value="2"/>
</dbReference>
<dbReference type="InterPro" id="IPR036599">
    <property type="entry name" value="DNA_ligase_N_sf"/>
</dbReference>
<evidence type="ECO:0000256" key="2">
    <source>
        <dbReference type="ARBA" id="ARBA00004123"/>
    </source>
</evidence>
<evidence type="ECO:0000256" key="11">
    <source>
        <dbReference type="ARBA" id="ARBA00022840"/>
    </source>
</evidence>
<dbReference type="PANTHER" id="PTHR45997">
    <property type="entry name" value="DNA LIGASE 4"/>
    <property type="match status" value="1"/>
</dbReference>
<dbReference type="InterPro" id="IPR036420">
    <property type="entry name" value="BRCT_dom_sf"/>
</dbReference>
<evidence type="ECO:0000256" key="13">
    <source>
        <dbReference type="ARBA" id="ARBA00023172"/>
    </source>
</evidence>
<evidence type="ECO:0000256" key="14">
    <source>
        <dbReference type="ARBA" id="ARBA00023204"/>
    </source>
</evidence>
<dbReference type="Gene3D" id="3.30.470.30">
    <property type="entry name" value="DNA ligase/mRNA capping enzyme"/>
    <property type="match status" value="1"/>
</dbReference>
<sequence>EKLIFSNFCKLCERVSCSHDRKVKIRVLKEYINSLRSKCPNANFHILLRFLLPHLDRDRGAYGIKEHNLAKIYIRILDLPKEGKDATMLLNFRNPTNTAAYDLTTDFAEVAYWILKNRCGDTTNIHLGEVNNCLDRLAEEHAGHNPRAVDDILIELLRKMSALEQKWLMRLILKSMRLGLGNKILLDIYHPDSMELFDVSNSLRKVSTLLKDPNIRLHEMEISLFEPFRPMLSERCDISKMDFTGEYFIDEKLDGERFQIHFKDGKFKYFSRNGFEFTDNYGEDKESGYYTSLLAGQIKQGVQSFILDGEMMGWHTNRQCFVTKGNNIDVKKLRVGDAVQSCFCAFDIVYYNGSVLTNKPLVDRLKILESVFEPLKGVIVHTPRFTVNKNEDILKALNTAIDNHLEGIVLKEPKSLYKANSRNSGWYKIKPEYSDGALVELDLLIIGGYYGDGKRKGNVNQFLLGLARSNEGGNFQQYSSLCRVGSGYTILELSELLAKLNPHWHKFRPGKVPDFLLLAKEKPDIWIEPSKSNVLQVKASEVVRSDLYHFGYTLRFPRVEKVRYDKCWNDCLTTHSFAEIVKEYSAKLTYGHVKKKRNAEGGLIDQTASNTPLNVKKIGDLFIGKEICILTGNSVITKSALEVLVLEQGGTVVNVPGVQTYCVIAGDMNVRVKNVIAAKKHIVTSPKWLQDCVDMIKLIPFQQNIVLSAPQRKKIAMAKRAKLDDTNTEDMTSLRSMIERIPVPNEGYPTLTDKVVLELEHELFGERSPYSIFRGVHAFFYKKSEEYNFMSTQEIIFKFHAGIIDETVTETTNYVVVLDKSGVRLSQVKDFCEKCPSKQFIIVHKSWIMDCCAQKKLIDFNSYIITL</sequence>
<dbReference type="InterPro" id="IPR012340">
    <property type="entry name" value="NA-bd_OB-fold"/>
</dbReference>
<evidence type="ECO:0000313" key="22">
    <source>
        <dbReference type="EMBL" id="JAC14772.1"/>
    </source>
</evidence>
<keyword evidence="12" id="KW-0460">Magnesium</keyword>